<dbReference type="OrthoDB" id="7675159at2"/>
<name>A0A1C1YSU3_9HYPH</name>
<keyword evidence="1" id="KW-0472">Membrane</keyword>
<keyword evidence="1" id="KW-1133">Transmembrane helix</keyword>
<sequence length="243" mass="26028">MSLPADPAGGSHWFFRGMRGIFSLPAIILMSAFVGFCGFAVEAGVPFGETVFMTGMIWALPAKVLLVGSILAGASLPAAFITVALSSIRLMPMVAALIPEIRTEKTPTWLLLLLSHFIAITAYVFTMERIRDVPREHRVAFFAGFGITVTGANIVLVAVLYSTVSQLPAMVAGALFFLTPVYFLTSIWASTRERAGRIAMVIGLGLGPLFHQVAPEFDILYAGVVGGTLAFLADRAWKARSAS</sequence>
<protein>
    <submittedName>
        <fullName evidence="2">AzlC family protein</fullName>
    </submittedName>
</protein>
<feature type="transmembrane region" description="Helical" evidence="1">
    <location>
        <begin position="139"/>
        <end position="161"/>
    </location>
</feature>
<reference evidence="2 3" key="1">
    <citation type="submission" date="2015-12" db="EMBL/GenBank/DDBJ databases">
        <authorList>
            <person name="Shamseldin A."/>
            <person name="Moawad H."/>
            <person name="Abd El-Rahim W.M."/>
            <person name="Sadowsky M.J."/>
        </authorList>
    </citation>
    <scope>NUCLEOTIDE SEQUENCE [LARGE SCALE GENOMIC DNA]</scope>
    <source>
        <strain evidence="2 3">JC234</strain>
    </source>
</reference>
<dbReference type="Proteomes" id="UP000094795">
    <property type="component" value="Unassembled WGS sequence"/>
</dbReference>
<feature type="transmembrane region" description="Helical" evidence="1">
    <location>
        <begin position="167"/>
        <end position="188"/>
    </location>
</feature>
<organism evidence="2 3">
    <name type="scientific">Hoeflea olei</name>
    <dbReference type="NCBI Taxonomy" id="1480615"/>
    <lineage>
        <taxon>Bacteria</taxon>
        <taxon>Pseudomonadati</taxon>
        <taxon>Pseudomonadota</taxon>
        <taxon>Alphaproteobacteria</taxon>
        <taxon>Hyphomicrobiales</taxon>
        <taxon>Rhizobiaceae</taxon>
        <taxon>Hoeflea</taxon>
    </lineage>
</organism>
<gene>
    <name evidence="2" type="ORF">AWJ14_16785</name>
</gene>
<dbReference type="InterPro" id="IPR011606">
    <property type="entry name" value="Brnchd-chn_aa_trnsp_permease"/>
</dbReference>
<accession>A0A1C1YSU3</accession>
<evidence type="ECO:0000313" key="3">
    <source>
        <dbReference type="Proteomes" id="UP000094795"/>
    </source>
</evidence>
<keyword evidence="3" id="KW-1185">Reference proteome</keyword>
<feature type="transmembrane region" description="Helical" evidence="1">
    <location>
        <begin position="20"/>
        <end position="43"/>
    </location>
</feature>
<comment type="caution">
    <text evidence="2">The sequence shown here is derived from an EMBL/GenBank/DDBJ whole genome shotgun (WGS) entry which is preliminary data.</text>
</comment>
<feature type="transmembrane region" description="Helical" evidence="1">
    <location>
        <begin position="64"/>
        <end position="88"/>
    </location>
</feature>
<evidence type="ECO:0000256" key="1">
    <source>
        <dbReference type="SAM" id="Phobius"/>
    </source>
</evidence>
<dbReference type="STRING" id="1480615.AWJ14_16785"/>
<feature type="transmembrane region" description="Helical" evidence="1">
    <location>
        <begin position="108"/>
        <end position="127"/>
    </location>
</feature>
<dbReference type="Pfam" id="PF03591">
    <property type="entry name" value="AzlC"/>
    <property type="match status" value="1"/>
</dbReference>
<proteinExistence type="predicted"/>
<evidence type="ECO:0000313" key="2">
    <source>
        <dbReference type="EMBL" id="OCW56598.1"/>
    </source>
</evidence>
<dbReference type="EMBL" id="LQZT01000034">
    <property type="protein sequence ID" value="OCW56598.1"/>
    <property type="molecule type" value="Genomic_DNA"/>
</dbReference>
<dbReference type="AlphaFoldDB" id="A0A1C1YSU3"/>
<keyword evidence="1" id="KW-0812">Transmembrane</keyword>